<comment type="caution">
    <text evidence="2">The sequence shown here is derived from an EMBL/GenBank/DDBJ whole genome shotgun (WGS) entry which is preliminary data.</text>
</comment>
<dbReference type="EMBL" id="LSZF01000025">
    <property type="protein sequence ID" value="OWM34737.1"/>
    <property type="molecule type" value="Genomic_DNA"/>
</dbReference>
<dbReference type="InterPro" id="IPR010179">
    <property type="entry name" value="CRISPR-assoc_prot_Cse3"/>
</dbReference>
<dbReference type="SMART" id="SM01101">
    <property type="entry name" value="CRISPR_assoc"/>
    <property type="match status" value="1"/>
</dbReference>
<dbReference type="NCBIfam" id="TIGR01907">
    <property type="entry name" value="casE_Cse3"/>
    <property type="match status" value="1"/>
</dbReference>
<dbReference type="Gene3D" id="3.30.70.1200">
    <property type="entry name" value="Crispr-associated protein, domain 1"/>
    <property type="match status" value="1"/>
</dbReference>
<proteinExistence type="predicted"/>
<accession>A0A854NGA4</accession>
<gene>
    <name evidence="2" type="ORF">AY602_05340</name>
</gene>
<name>A0A854NGA4_CORDP</name>
<dbReference type="AlphaFoldDB" id="A0A854NGA4"/>
<dbReference type="Gene3D" id="3.30.70.1210">
    <property type="entry name" value="Crispr-associated protein, domain 2"/>
    <property type="match status" value="1"/>
</dbReference>
<dbReference type="CDD" id="cd09727">
    <property type="entry name" value="Cas6_I-E"/>
    <property type="match status" value="1"/>
</dbReference>
<reference evidence="3" key="1">
    <citation type="submission" date="2016-02" db="EMBL/GenBank/DDBJ databases">
        <title>Genomic analyses of a collection of pathogenic Corynebacterium diphtheriae.</title>
        <authorList>
            <person name="Sangal V."/>
            <person name="Titov L."/>
        </authorList>
    </citation>
    <scope>NUCLEOTIDE SEQUENCE [LARGE SCALE GENOMIC DNA]</scope>
    <source>
        <strain evidence="3">1438</strain>
    </source>
</reference>
<evidence type="ECO:0000313" key="2">
    <source>
        <dbReference type="EMBL" id="OWM34737.1"/>
    </source>
</evidence>
<protein>
    <submittedName>
        <fullName evidence="2">Type I-E CRISPR-associated protein Cas6/Cse3/CasE</fullName>
    </submittedName>
</protein>
<dbReference type="Pfam" id="PF08798">
    <property type="entry name" value="CRISPR_assoc"/>
    <property type="match status" value="1"/>
</dbReference>
<organism evidence="2 3">
    <name type="scientific">Corynebacterium diphtheriae bv. mitis</name>
    <dbReference type="NCBI Taxonomy" id="1806053"/>
    <lineage>
        <taxon>Bacteria</taxon>
        <taxon>Bacillati</taxon>
        <taxon>Actinomycetota</taxon>
        <taxon>Actinomycetes</taxon>
        <taxon>Mycobacteriales</taxon>
        <taxon>Corynebacteriaceae</taxon>
        <taxon>Corynebacterium</taxon>
    </lineage>
</organism>
<evidence type="ECO:0000256" key="1">
    <source>
        <dbReference type="SAM" id="MobiDB-lite"/>
    </source>
</evidence>
<evidence type="ECO:0000313" key="3">
    <source>
        <dbReference type="Proteomes" id="UP000197692"/>
    </source>
</evidence>
<dbReference type="SUPFAM" id="SSF117987">
    <property type="entry name" value="CRISPR-associated protein"/>
    <property type="match status" value="2"/>
</dbReference>
<sequence>MNTKIHLVKLPVHIALSVPAKNKPRKGWELTDPSFRHRAVMALFPDTDSPLPRKSVDILFRFEQLAGQPPFFLIQSTVAPKQVDNLDSEVQHRTVSLRRFSPKSAVRFRISINGIRRQTTEHNGRKRITTSPVPFDSDEKAPSHITRMTPWVQKKLNGSLRNVEILNHQREVIGTKHRGGKAASMTIQIDTVDGFGIVEDPELLNELILHGVGRAKAYGCGLLSVSEI</sequence>
<dbReference type="RefSeq" id="WP_088251407.1">
    <property type="nucleotide sequence ID" value="NZ_LSZF01000025.1"/>
</dbReference>
<dbReference type="Proteomes" id="UP000197692">
    <property type="component" value="Unassembled WGS sequence"/>
</dbReference>
<feature type="region of interest" description="Disordered" evidence="1">
    <location>
        <begin position="121"/>
        <end position="142"/>
    </location>
</feature>